<sequence length="75" mass="8080">MAMKLKSTLPFVPLLVFLSFTLLVCTLKARTLALNHLRHAVVKPSQGGKGLQLDEVIDLLGIKDSSRPSNGGEGH</sequence>
<protein>
    <recommendedName>
        <fullName evidence="3">Transmembrane protein</fullName>
    </recommendedName>
</protein>
<accession>A0ABR2RFG4</accession>
<evidence type="ECO:0008006" key="3">
    <source>
        <dbReference type="Google" id="ProtNLM"/>
    </source>
</evidence>
<name>A0ABR2RFG4_9ROSI</name>
<evidence type="ECO:0000313" key="1">
    <source>
        <dbReference type="EMBL" id="KAK9011669.1"/>
    </source>
</evidence>
<evidence type="ECO:0000313" key="2">
    <source>
        <dbReference type="Proteomes" id="UP001396334"/>
    </source>
</evidence>
<gene>
    <name evidence="1" type="ORF">V6N11_044514</name>
</gene>
<proteinExistence type="predicted"/>
<dbReference type="EMBL" id="JBBPBN010000023">
    <property type="protein sequence ID" value="KAK9011669.1"/>
    <property type="molecule type" value="Genomic_DNA"/>
</dbReference>
<reference evidence="1 2" key="1">
    <citation type="journal article" date="2024" name="G3 (Bethesda)">
        <title>Genome assembly of Hibiscus sabdariffa L. provides insights into metabolisms of medicinal natural products.</title>
        <authorList>
            <person name="Kim T."/>
        </authorList>
    </citation>
    <scope>NUCLEOTIDE SEQUENCE [LARGE SCALE GENOMIC DNA]</scope>
    <source>
        <strain evidence="1">TK-2024</strain>
        <tissue evidence="1">Old leaves</tissue>
    </source>
</reference>
<dbReference type="Proteomes" id="UP001396334">
    <property type="component" value="Unassembled WGS sequence"/>
</dbReference>
<comment type="caution">
    <text evidence="1">The sequence shown here is derived from an EMBL/GenBank/DDBJ whole genome shotgun (WGS) entry which is preliminary data.</text>
</comment>
<organism evidence="1 2">
    <name type="scientific">Hibiscus sabdariffa</name>
    <name type="common">roselle</name>
    <dbReference type="NCBI Taxonomy" id="183260"/>
    <lineage>
        <taxon>Eukaryota</taxon>
        <taxon>Viridiplantae</taxon>
        <taxon>Streptophyta</taxon>
        <taxon>Embryophyta</taxon>
        <taxon>Tracheophyta</taxon>
        <taxon>Spermatophyta</taxon>
        <taxon>Magnoliopsida</taxon>
        <taxon>eudicotyledons</taxon>
        <taxon>Gunneridae</taxon>
        <taxon>Pentapetalae</taxon>
        <taxon>rosids</taxon>
        <taxon>malvids</taxon>
        <taxon>Malvales</taxon>
        <taxon>Malvaceae</taxon>
        <taxon>Malvoideae</taxon>
        <taxon>Hibiscus</taxon>
    </lineage>
</organism>
<keyword evidence="2" id="KW-1185">Reference proteome</keyword>